<comment type="similarity">
    <text evidence="1">Belongs to the sigma-70 factor family. ECF subfamily.</text>
</comment>
<keyword evidence="4" id="KW-0238">DNA-binding</keyword>
<dbReference type="Proteomes" id="UP001150259">
    <property type="component" value="Unassembled WGS sequence"/>
</dbReference>
<dbReference type="InterPro" id="IPR014284">
    <property type="entry name" value="RNA_pol_sigma-70_dom"/>
</dbReference>
<dbReference type="SUPFAM" id="SSF88946">
    <property type="entry name" value="Sigma2 domain of RNA polymerase sigma factors"/>
    <property type="match status" value="1"/>
</dbReference>
<dbReference type="PANTHER" id="PTHR43133:SF50">
    <property type="entry name" value="ECF RNA POLYMERASE SIGMA FACTOR SIGM"/>
    <property type="match status" value="1"/>
</dbReference>
<evidence type="ECO:0000256" key="2">
    <source>
        <dbReference type="ARBA" id="ARBA00023015"/>
    </source>
</evidence>
<keyword evidence="5" id="KW-0804">Transcription</keyword>
<dbReference type="InterPro" id="IPR036388">
    <property type="entry name" value="WH-like_DNA-bd_sf"/>
</dbReference>
<feature type="domain" description="RNA polymerase sigma factor 70 region 4 type 2" evidence="7">
    <location>
        <begin position="113"/>
        <end position="159"/>
    </location>
</feature>
<feature type="domain" description="RNA polymerase sigma-70 region 2" evidence="6">
    <location>
        <begin position="13"/>
        <end position="80"/>
    </location>
</feature>
<evidence type="ECO:0000256" key="1">
    <source>
        <dbReference type="ARBA" id="ARBA00010641"/>
    </source>
</evidence>
<dbReference type="Pfam" id="PF04542">
    <property type="entry name" value="Sigma70_r2"/>
    <property type="match status" value="1"/>
</dbReference>
<sequence length="168" mass="19278">MRSDAEEEFAEFVRARQHALVRFGYLLTGDRMAAEDLTQTALARLYLKWDTIRQAGAMEAWVRRVMVNEHTSWWRRAWRRRETVDFDATHLADRTASTDPGPVSPDDSLWQHVLRLPPRQRAAVALRYYEDLSEAQTAEVLGCSIGTVKSQTHRALATLRSRLAEVPA</sequence>
<name>A0ABT5GFU7_9MICO</name>
<dbReference type="CDD" id="cd06171">
    <property type="entry name" value="Sigma70_r4"/>
    <property type="match status" value="1"/>
</dbReference>
<dbReference type="EMBL" id="JAPFQL010000026">
    <property type="protein sequence ID" value="MDC5697145.1"/>
    <property type="molecule type" value="Genomic_DNA"/>
</dbReference>
<dbReference type="InterPro" id="IPR039425">
    <property type="entry name" value="RNA_pol_sigma-70-like"/>
</dbReference>
<dbReference type="Gene3D" id="1.10.10.10">
    <property type="entry name" value="Winged helix-like DNA-binding domain superfamily/Winged helix DNA-binding domain"/>
    <property type="match status" value="1"/>
</dbReference>
<dbReference type="NCBIfam" id="TIGR02983">
    <property type="entry name" value="SigE-fam_strep"/>
    <property type="match status" value="1"/>
</dbReference>
<dbReference type="PANTHER" id="PTHR43133">
    <property type="entry name" value="RNA POLYMERASE ECF-TYPE SIGMA FACTO"/>
    <property type="match status" value="1"/>
</dbReference>
<dbReference type="InterPro" id="IPR013324">
    <property type="entry name" value="RNA_pol_sigma_r3/r4-like"/>
</dbReference>
<keyword evidence="9" id="KW-1185">Reference proteome</keyword>
<keyword evidence="2" id="KW-0805">Transcription regulation</keyword>
<evidence type="ECO:0000259" key="6">
    <source>
        <dbReference type="Pfam" id="PF04542"/>
    </source>
</evidence>
<dbReference type="NCBIfam" id="TIGR02937">
    <property type="entry name" value="sigma70-ECF"/>
    <property type="match status" value="1"/>
</dbReference>
<dbReference type="RefSeq" id="WP_272461719.1">
    <property type="nucleotide sequence ID" value="NZ_JAPFQL010000026.1"/>
</dbReference>
<dbReference type="InterPro" id="IPR013249">
    <property type="entry name" value="RNA_pol_sigma70_r4_t2"/>
</dbReference>
<evidence type="ECO:0000259" key="7">
    <source>
        <dbReference type="Pfam" id="PF08281"/>
    </source>
</evidence>
<dbReference type="InterPro" id="IPR013325">
    <property type="entry name" value="RNA_pol_sigma_r2"/>
</dbReference>
<dbReference type="Gene3D" id="1.10.1740.10">
    <property type="match status" value="1"/>
</dbReference>
<evidence type="ECO:0000313" key="9">
    <source>
        <dbReference type="Proteomes" id="UP001150259"/>
    </source>
</evidence>
<organism evidence="8 9">
    <name type="scientific">Intrasporangium calvum</name>
    <dbReference type="NCBI Taxonomy" id="53358"/>
    <lineage>
        <taxon>Bacteria</taxon>
        <taxon>Bacillati</taxon>
        <taxon>Actinomycetota</taxon>
        <taxon>Actinomycetes</taxon>
        <taxon>Micrococcales</taxon>
        <taxon>Intrasporangiaceae</taxon>
        <taxon>Intrasporangium</taxon>
    </lineage>
</organism>
<dbReference type="SUPFAM" id="SSF88659">
    <property type="entry name" value="Sigma3 and sigma4 domains of RNA polymerase sigma factors"/>
    <property type="match status" value="1"/>
</dbReference>
<evidence type="ECO:0000256" key="5">
    <source>
        <dbReference type="ARBA" id="ARBA00023163"/>
    </source>
</evidence>
<protein>
    <submittedName>
        <fullName evidence="8">SigE family RNA polymerase sigma factor</fullName>
    </submittedName>
</protein>
<dbReference type="InterPro" id="IPR007627">
    <property type="entry name" value="RNA_pol_sigma70_r2"/>
</dbReference>
<gene>
    <name evidence="8" type="ORF">OO014_07730</name>
</gene>
<comment type="caution">
    <text evidence="8">The sequence shown here is derived from an EMBL/GenBank/DDBJ whole genome shotgun (WGS) entry which is preliminary data.</text>
</comment>
<accession>A0ABT5GFU7</accession>
<dbReference type="InterPro" id="IPR014325">
    <property type="entry name" value="RNA_pol_sigma-E_actinobac"/>
</dbReference>
<evidence type="ECO:0000256" key="3">
    <source>
        <dbReference type="ARBA" id="ARBA00023082"/>
    </source>
</evidence>
<evidence type="ECO:0000313" key="8">
    <source>
        <dbReference type="EMBL" id="MDC5697145.1"/>
    </source>
</evidence>
<dbReference type="Pfam" id="PF08281">
    <property type="entry name" value="Sigma70_r4_2"/>
    <property type="match status" value="1"/>
</dbReference>
<evidence type="ECO:0000256" key="4">
    <source>
        <dbReference type="ARBA" id="ARBA00023125"/>
    </source>
</evidence>
<proteinExistence type="inferred from homology"/>
<reference evidence="8 9" key="1">
    <citation type="submission" date="2022-11" db="EMBL/GenBank/DDBJ databases">
        <title>Anaerobic phenanthrene biodegradation by a DNRA strain PheN6.</title>
        <authorList>
            <person name="Zhang Z."/>
        </authorList>
    </citation>
    <scope>NUCLEOTIDE SEQUENCE [LARGE SCALE GENOMIC DNA]</scope>
    <source>
        <strain evidence="8 9">PheN6</strain>
    </source>
</reference>
<keyword evidence="3" id="KW-0731">Sigma factor</keyword>